<feature type="compositionally biased region" description="Polar residues" evidence="1">
    <location>
        <begin position="109"/>
        <end position="129"/>
    </location>
</feature>
<protein>
    <submittedName>
        <fullName evidence="2">Uncharacterized protein</fullName>
    </submittedName>
</protein>
<proteinExistence type="predicted"/>
<evidence type="ECO:0000313" key="2">
    <source>
        <dbReference type="EMBL" id="KAK7104969.1"/>
    </source>
</evidence>
<name>A0AAN9BGV7_9CAEN</name>
<sequence length="129" mass="14043">MNLLTGSDEHSVAFRRDLRAYNNGSQTTSFGCKDDAKPGWNPTFRIQASKCSVTHIVTLIDCEKMEEQEPAVKIEIDIAEEPPWDTTEQRSHGPVEEEVAAVNAASNNTGQSSGTHVESSSPFGGDSFN</sequence>
<organism evidence="2 3">
    <name type="scientific">Littorina saxatilis</name>
    <dbReference type="NCBI Taxonomy" id="31220"/>
    <lineage>
        <taxon>Eukaryota</taxon>
        <taxon>Metazoa</taxon>
        <taxon>Spiralia</taxon>
        <taxon>Lophotrochozoa</taxon>
        <taxon>Mollusca</taxon>
        <taxon>Gastropoda</taxon>
        <taxon>Caenogastropoda</taxon>
        <taxon>Littorinimorpha</taxon>
        <taxon>Littorinoidea</taxon>
        <taxon>Littorinidae</taxon>
        <taxon>Littorina</taxon>
    </lineage>
</organism>
<accession>A0AAN9BGV7</accession>
<comment type="caution">
    <text evidence="2">The sequence shown here is derived from an EMBL/GenBank/DDBJ whole genome shotgun (WGS) entry which is preliminary data.</text>
</comment>
<keyword evidence="3" id="KW-1185">Reference proteome</keyword>
<evidence type="ECO:0000313" key="3">
    <source>
        <dbReference type="Proteomes" id="UP001374579"/>
    </source>
</evidence>
<feature type="region of interest" description="Disordered" evidence="1">
    <location>
        <begin position="79"/>
        <end position="129"/>
    </location>
</feature>
<dbReference type="AlphaFoldDB" id="A0AAN9BGV7"/>
<gene>
    <name evidence="2" type="ORF">V1264_019602</name>
</gene>
<dbReference type="EMBL" id="JBAMIC010000008">
    <property type="protein sequence ID" value="KAK7104969.1"/>
    <property type="molecule type" value="Genomic_DNA"/>
</dbReference>
<dbReference type="Proteomes" id="UP001374579">
    <property type="component" value="Unassembled WGS sequence"/>
</dbReference>
<reference evidence="2 3" key="1">
    <citation type="submission" date="2024-02" db="EMBL/GenBank/DDBJ databases">
        <title>Chromosome-scale genome assembly of the rough periwinkle Littorina saxatilis.</title>
        <authorList>
            <person name="De Jode A."/>
            <person name="Faria R."/>
            <person name="Formenti G."/>
            <person name="Sims Y."/>
            <person name="Smith T.P."/>
            <person name="Tracey A."/>
            <person name="Wood J.M.D."/>
            <person name="Zagrodzka Z.B."/>
            <person name="Johannesson K."/>
            <person name="Butlin R.K."/>
            <person name="Leder E.H."/>
        </authorList>
    </citation>
    <scope>NUCLEOTIDE SEQUENCE [LARGE SCALE GENOMIC DNA]</scope>
    <source>
        <strain evidence="2">Snail1</strain>
        <tissue evidence="2">Muscle</tissue>
    </source>
</reference>
<evidence type="ECO:0000256" key="1">
    <source>
        <dbReference type="SAM" id="MobiDB-lite"/>
    </source>
</evidence>